<dbReference type="STRING" id="680026.AB733_13045"/>
<protein>
    <submittedName>
        <fullName evidence="1">DUF2753 domain-containing protein</fullName>
    </submittedName>
</protein>
<keyword evidence="2" id="KW-1185">Reference proteome</keyword>
<organism evidence="1 2">
    <name type="scientific">Photobacterium swingsii</name>
    <dbReference type="NCBI Taxonomy" id="680026"/>
    <lineage>
        <taxon>Bacteria</taxon>
        <taxon>Pseudomonadati</taxon>
        <taxon>Pseudomonadota</taxon>
        <taxon>Gammaproteobacteria</taxon>
        <taxon>Vibrionales</taxon>
        <taxon>Vibrionaceae</taxon>
        <taxon>Photobacterium</taxon>
    </lineage>
</organism>
<proteinExistence type="predicted"/>
<accession>A0A0J8VB40</accession>
<reference evidence="1 2" key="1">
    <citation type="submission" date="2018-01" db="EMBL/GenBank/DDBJ databases">
        <title>Whole genome sequencing of Histamine producing bacteria.</title>
        <authorList>
            <person name="Butler K."/>
        </authorList>
    </citation>
    <scope>NUCLEOTIDE SEQUENCE [LARGE SCALE GENOMIC DNA]</scope>
    <source>
        <strain evidence="1 2">DSM 24669</strain>
    </source>
</reference>
<dbReference type="OrthoDB" id="5587613at2"/>
<gene>
    <name evidence="1" type="ORF">C9I94_16385</name>
</gene>
<evidence type="ECO:0000313" key="2">
    <source>
        <dbReference type="Proteomes" id="UP000240481"/>
    </source>
</evidence>
<dbReference type="Proteomes" id="UP000240481">
    <property type="component" value="Unassembled WGS sequence"/>
</dbReference>
<comment type="caution">
    <text evidence="1">The sequence shown here is derived from an EMBL/GenBank/DDBJ whole genome shotgun (WGS) entry which is preliminary data.</text>
</comment>
<dbReference type="RefSeq" id="WP_048899161.1">
    <property type="nucleotide sequence ID" value="NZ_AP024852.1"/>
</dbReference>
<name>A0A0J8VB40_9GAMM</name>
<dbReference type="EMBL" id="PYLZ01000009">
    <property type="protein sequence ID" value="PSW23201.1"/>
    <property type="molecule type" value="Genomic_DNA"/>
</dbReference>
<dbReference type="Pfam" id="PF10952">
    <property type="entry name" value="DUF2753"/>
    <property type="match status" value="1"/>
</dbReference>
<evidence type="ECO:0000313" key="1">
    <source>
        <dbReference type="EMBL" id="PSW23201.1"/>
    </source>
</evidence>
<dbReference type="AlphaFoldDB" id="A0A0J8VB40"/>
<dbReference type="InterPro" id="IPR020206">
    <property type="entry name" value="Uncharacterised_VP2110"/>
</dbReference>
<sequence>MDVSRWETHTLLANESEREQKPMMSIIHYQLALAAAQQLEPLQGTRDEFEELLTIKVVSCHNLAAFWRNAGDSEYELKYLQLASEQVMALIPQCPRKECDTFVESIGCCKSALIEFLKRHPNPIVAQQVENITVSSQCELIARFKLH</sequence>